<sequence>MKLDHFSEREEFYRIRRLSPVTCLLVSALLHVANQIMFASIGEVRVKMLELGVAVFTSSIFDKLLDLKSEEKPNSGVSSLHLRYRNVFVYKVMDTTIGALADSGNFPS</sequence>
<evidence type="ECO:0000313" key="2">
    <source>
        <dbReference type="Proteomes" id="UP000095751"/>
    </source>
</evidence>
<gene>
    <name evidence="1" type="ORF">FRACYDRAFT_242976</name>
</gene>
<evidence type="ECO:0000313" key="1">
    <source>
        <dbReference type="EMBL" id="OEU13162.1"/>
    </source>
</evidence>
<reference evidence="1 2" key="1">
    <citation type="submission" date="2016-09" db="EMBL/GenBank/DDBJ databases">
        <title>Extensive genetic diversity and differential bi-allelic expression allows diatom success in the polar Southern Ocean.</title>
        <authorList>
            <consortium name="DOE Joint Genome Institute"/>
            <person name="Mock T."/>
            <person name="Otillar R.P."/>
            <person name="Strauss J."/>
            <person name="Dupont C."/>
            <person name="Frickenhaus S."/>
            <person name="Maumus F."/>
            <person name="Mcmullan M."/>
            <person name="Sanges R."/>
            <person name="Schmutz J."/>
            <person name="Toseland A."/>
            <person name="Valas R."/>
            <person name="Veluchamy A."/>
            <person name="Ward B.J."/>
            <person name="Allen A."/>
            <person name="Barry K."/>
            <person name="Falciatore A."/>
            <person name="Ferrante M."/>
            <person name="Fortunato A.E."/>
            <person name="Gloeckner G."/>
            <person name="Gruber A."/>
            <person name="Hipkin R."/>
            <person name="Janech M."/>
            <person name="Kroth P."/>
            <person name="Leese F."/>
            <person name="Lindquist E."/>
            <person name="Lyon B.R."/>
            <person name="Martin J."/>
            <person name="Mayer C."/>
            <person name="Parker M."/>
            <person name="Quesneville H."/>
            <person name="Raymond J."/>
            <person name="Uhlig C."/>
            <person name="Valentin K.U."/>
            <person name="Worden A.Z."/>
            <person name="Armbrust E.V."/>
            <person name="Bowler C."/>
            <person name="Green B."/>
            <person name="Moulton V."/>
            <person name="Van Oosterhout C."/>
            <person name="Grigoriev I."/>
        </authorList>
    </citation>
    <scope>NUCLEOTIDE SEQUENCE [LARGE SCALE GENOMIC DNA]</scope>
    <source>
        <strain evidence="1 2">CCMP1102</strain>
    </source>
</reference>
<dbReference type="InParanoid" id="A0A1E7F4Q3"/>
<dbReference type="EMBL" id="KV784362">
    <property type="protein sequence ID" value="OEU13162.1"/>
    <property type="molecule type" value="Genomic_DNA"/>
</dbReference>
<dbReference type="Proteomes" id="UP000095751">
    <property type="component" value="Unassembled WGS sequence"/>
</dbReference>
<keyword evidence="2" id="KW-1185">Reference proteome</keyword>
<dbReference type="AlphaFoldDB" id="A0A1E7F4Q3"/>
<protein>
    <submittedName>
        <fullName evidence="1">Uncharacterized protein</fullName>
    </submittedName>
</protein>
<proteinExistence type="predicted"/>
<name>A0A1E7F4Q3_9STRA</name>
<dbReference type="KEGG" id="fcy:FRACYDRAFT_242976"/>
<accession>A0A1E7F4Q3</accession>
<organism evidence="1 2">
    <name type="scientific">Fragilariopsis cylindrus CCMP1102</name>
    <dbReference type="NCBI Taxonomy" id="635003"/>
    <lineage>
        <taxon>Eukaryota</taxon>
        <taxon>Sar</taxon>
        <taxon>Stramenopiles</taxon>
        <taxon>Ochrophyta</taxon>
        <taxon>Bacillariophyta</taxon>
        <taxon>Bacillariophyceae</taxon>
        <taxon>Bacillariophycidae</taxon>
        <taxon>Bacillariales</taxon>
        <taxon>Bacillariaceae</taxon>
        <taxon>Fragilariopsis</taxon>
    </lineage>
</organism>